<feature type="transmembrane region" description="Helical" evidence="10">
    <location>
        <begin position="150"/>
        <end position="168"/>
    </location>
</feature>
<keyword evidence="6" id="KW-1003">Cell membrane</keyword>
<dbReference type="Pfam" id="PF04973">
    <property type="entry name" value="NMN_transporter"/>
    <property type="match status" value="1"/>
</dbReference>
<evidence type="ECO:0000256" key="8">
    <source>
        <dbReference type="ARBA" id="ARBA00022989"/>
    </source>
</evidence>
<gene>
    <name evidence="11" type="ORF">IAC08_05200</name>
</gene>
<comment type="subcellular location">
    <subcellularLocation>
        <location evidence="2">Cell membrane</location>
        <topology evidence="2">Multi-pass membrane protein</topology>
    </subcellularLocation>
</comment>
<evidence type="ECO:0000256" key="1">
    <source>
        <dbReference type="ARBA" id="ARBA00002672"/>
    </source>
</evidence>
<keyword evidence="8 10" id="KW-1133">Transmembrane helix</keyword>
<evidence type="ECO:0000313" key="12">
    <source>
        <dbReference type="Proteomes" id="UP000823617"/>
    </source>
</evidence>
<dbReference type="NCBIfam" id="TIGR01528">
    <property type="entry name" value="NMN_trans_PnuC"/>
    <property type="match status" value="1"/>
</dbReference>
<dbReference type="GO" id="GO:0034257">
    <property type="term" value="F:nicotinamide riboside transmembrane transporter activity"/>
    <property type="evidence" value="ECO:0007669"/>
    <property type="project" value="InterPro"/>
</dbReference>
<feature type="transmembrane region" description="Helical" evidence="10">
    <location>
        <begin position="123"/>
        <end position="143"/>
    </location>
</feature>
<dbReference type="PANTHER" id="PTHR36122">
    <property type="entry name" value="NICOTINAMIDE RIBOSIDE TRANSPORTER PNUC"/>
    <property type="match status" value="1"/>
</dbReference>
<keyword evidence="7 10" id="KW-0812">Transmembrane</keyword>
<sequence length="199" mass="22904">MDWMEIFALVTGVIYIYLEVRQKNFMWIVGLLTSAAAVYVFTERGLYATAALNVYYLAVSLWGLYQWRRDSMRLEAKGVAPDGHKEDVIHLRHLTSRTAIVSAIVYSVSTALLIFIMEKIGDPMSFLDAVVTVLGAVGTWWLSRSYKEQWLLWIVADILTVVMCLMQDMYYMSALYVVYTACAVYGYFHWKRRGVYING</sequence>
<feature type="transmembrane region" description="Helical" evidence="10">
    <location>
        <begin position="24"/>
        <end position="41"/>
    </location>
</feature>
<reference evidence="11" key="2">
    <citation type="journal article" date="2021" name="PeerJ">
        <title>Extensive microbial diversity within the chicken gut microbiome revealed by metagenomics and culture.</title>
        <authorList>
            <person name="Gilroy R."/>
            <person name="Ravi A."/>
            <person name="Getino M."/>
            <person name="Pursley I."/>
            <person name="Horton D.L."/>
            <person name="Alikhan N.F."/>
            <person name="Baker D."/>
            <person name="Gharbi K."/>
            <person name="Hall N."/>
            <person name="Watson M."/>
            <person name="Adriaenssens E.M."/>
            <person name="Foster-Nyarko E."/>
            <person name="Jarju S."/>
            <person name="Secka A."/>
            <person name="Antonio M."/>
            <person name="Oren A."/>
            <person name="Chaudhuri R.R."/>
            <person name="La Ragione R."/>
            <person name="Hildebrand F."/>
            <person name="Pallen M.J."/>
        </authorList>
    </citation>
    <scope>NUCLEOTIDE SEQUENCE</scope>
    <source>
        <strain evidence="11">B1-3475</strain>
    </source>
</reference>
<comment type="similarity">
    <text evidence="3">Belongs to the nicotinamide ribonucleoside (NR) uptake permease (TC 4.B.1) family.</text>
</comment>
<evidence type="ECO:0000256" key="7">
    <source>
        <dbReference type="ARBA" id="ARBA00022692"/>
    </source>
</evidence>
<evidence type="ECO:0000256" key="9">
    <source>
        <dbReference type="ARBA" id="ARBA00023136"/>
    </source>
</evidence>
<evidence type="ECO:0000256" key="2">
    <source>
        <dbReference type="ARBA" id="ARBA00004651"/>
    </source>
</evidence>
<evidence type="ECO:0000313" key="11">
    <source>
        <dbReference type="EMBL" id="MBO8455782.1"/>
    </source>
</evidence>
<reference evidence="11" key="1">
    <citation type="submission" date="2020-10" db="EMBL/GenBank/DDBJ databases">
        <authorList>
            <person name="Gilroy R."/>
        </authorList>
    </citation>
    <scope>NUCLEOTIDE SEQUENCE</scope>
    <source>
        <strain evidence="11">B1-3475</strain>
    </source>
</reference>
<keyword evidence="5" id="KW-0813">Transport</keyword>
<comment type="function">
    <text evidence="1">Required for nicotinamide riboside transport across the inner membrane.</text>
</comment>
<dbReference type="PANTHER" id="PTHR36122:SF2">
    <property type="entry name" value="NICOTINAMIDE RIBOSIDE TRANSPORTER PNUC"/>
    <property type="match status" value="1"/>
</dbReference>
<keyword evidence="9 10" id="KW-0472">Membrane</keyword>
<organism evidence="11 12">
    <name type="scientific">Candidatus Cryptobacteroides intestinigallinarum</name>
    <dbReference type="NCBI Taxonomy" id="2840767"/>
    <lineage>
        <taxon>Bacteria</taxon>
        <taxon>Pseudomonadati</taxon>
        <taxon>Bacteroidota</taxon>
        <taxon>Bacteroidia</taxon>
        <taxon>Bacteroidales</taxon>
        <taxon>Candidatus Cryptobacteroides</taxon>
    </lineage>
</organism>
<dbReference type="AlphaFoldDB" id="A0A9D9HL23"/>
<dbReference type="EMBL" id="JADIMK010000053">
    <property type="protein sequence ID" value="MBO8455782.1"/>
    <property type="molecule type" value="Genomic_DNA"/>
</dbReference>
<accession>A0A9D9HL23</accession>
<feature type="transmembrane region" description="Helical" evidence="10">
    <location>
        <begin position="99"/>
        <end position="117"/>
    </location>
</feature>
<dbReference type="GO" id="GO:0005886">
    <property type="term" value="C:plasma membrane"/>
    <property type="evidence" value="ECO:0007669"/>
    <property type="project" value="UniProtKB-SubCell"/>
</dbReference>
<evidence type="ECO:0000256" key="6">
    <source>
        <dbReference type="ARBA" id="ARBA00022475"/>
    </source>
</evidence>
<evidence type="ECO:0000256" key="4">
    <source>
        <dbReference type="ARBA" id="ARBA00017522"/>
    </source>
</evidence>
<evidence type="ECO:0000256" key="5">
    <source>
        <dbReference type="ARBA" id="ARBA00022448"/>
    </source>
</evidence>
<protein>
    <recommendedName>
        <fullName evidence="4">Nicotinamide riboside transporter PnuC</fullName>
    </recommendedName>
</protein>
<dbReference type="Proteomes" id="UP000823617">
    <property type="component" value="Unassembled WGS sequence"/>
</dbReference>
<evidence type="ECO:0000256" key="3">
    <source>
        <dbReference type="ARBA" id="ARBA00006669"/>
    </source>
</evidence>
<feature type="transmembrane region" description="Helical" evidence="10">
    <location>
        <begin position="174"/>
        <end position="190"/>
    </location>
</feature>
<feature type="transmembrane region" description="Helical" evidence="10">
    <location>
        <begin position="47"/>
        <end position="65"/>
    </location>
</feature>
<proteinExistence type="inferred from homology"/>
<evidence type="ECO:0000256" key="10">
    <source>
        <dbReference type="SAM" id="Phobius"/>
    </source>
</evidence>
<dbReference type="InterPro" id="IPR006419">
    <property type="entry name" value="NMN_transpt_PnuC"/>
</dbReference>
<name>A0A9D9HL23_9BACT</name>
<comment type="caution">
    <text evidence="11">The sequence shown here is derived from an EMBL/GenBank/DDBJ whole genome shotgun (WGS) entry which is preliminary data.</text>
</comment>